<dbReference type="InParanoid" id="A0A2K1K016"/>
<sequence>MGFTCGLENEAGLSSFRGLTLELQTKEATMLNIATCTLETSGIEKHATLAPHLNHSREFNIRKR</sequence>
<dbReference type="Gramene" id="Pp3c10_22030V3.1">
    <property type="protein sequence ID" value="PAC:32901194.CDS.1"/>
    <property type="gene ID" value="Pp3c10_22030"/>
</dbReference>
<name>A0A2K1K016_PHYPA</name>
<reference evidence="1 3" key="1">
    <citation type="journal article" date="2008" name="Science">
        <title>The Physcomitrella genome reveals evolutionary insights into the conquest of land by plants.</title>
        <authorList>
            <person name="Rensing S."/>
            <person name="Lang D."/>
            <person name="Zimmer A."/>
            <person name="Terry A."/>
            <person name="Salamov A."/>
            <person name="Shapiro H."/>
            <person name="Nishiyama T."/>
            <person name="Perroud P.-F."/>
            <person name="Lindquist E."/>
            <person name="Kamisugi Y."/>
            <person name="Tanahashi T."/>
            <person name="Sakakibara K."/>
            <person name="Fujita T."/>
            <person name="Oishi K."/>
            <person name="Shin-I T."/>
            <person name="Kuroki Y."/>
            <person name="Toyoda A."/>
            <person name="Suzuki Y."/>
            <person name="Hashimoto A."/>
            <person name="Yamaguchi K."/>
            <person name="Sugano A."/>
            <person name="Kohara Y."/>
            <person name="Fujiyama A."/>
            <person name="Anterola A."/>
            <person name="Aoki S."/>
            <person name="Ashton N."/>
            <person name="Barbazuk W.B."/>
            <person name="Barker E."/>
            <person name="Bennetzen J."/>
            <person name="Bezanilla M."/>
            <person name="Blankenship R."/>
            <person name="Cho S.H."/>
            <person name="Dutcher S."/>
            <person name="Estelle M."/>
            <person name="Fawcett J.A."/>
            <person name="Gundlach H."/>
            <person name="Hanada K."/>
            <person name="Heyl A."/>
            <person name="Hicks K.A."/>
            <person name="Hugh J."/>
            <person name="Lohr M."/>
            <person name="Mayer K."/>
            <person name="Melkozernov A."/>
            <person name="Murata T."/>
            <person name="Nelson D."/>
            <person name="Pils B."/>
            <person name="Prigge M."/>
            <person name="Reiss B."/>
            <person name="Renner T."/>
            <person name="Rombauts S."/>
            <person name="Rushton P."/>
            <person name="Sanderfoot A."/>
            <person name="Schween G."/>
            <person name="Shiu S.-H."/>
            <person name="Stueber K."/>
            <person name="Theodoulou F.L."/>
            <person name="Tu H."/>
            <person name="Van de Peer Y."/>
            <person name="Verrier P.J."/>
            <person name="Waters E."/>
            <person name="Wood A."/>
            <person name="Yang L."/>
            <person name="Cove D."/>
            <person name="Cuming A."/>
            <person name="Hasebe M."/>
            <person name="Lucas S."/>
            <person name="Mishler D.B."/>
            <person name="Reski R."/>
            <person name="Grigoriev I."/>
            <person name="Quatrano R.S."/>
            <person name="Boore J.L."/>
        </authorList>
    </citation>
    <scope>NUCLEOTIDE SEQUENCE [LARGE SCALE GENOMIC DNA]</scope>
    <source>
        <strain evidence="2 3">cv. Gransden 2004</strain>
    </source>
</reference>
<reference evidence="1 3" key="2">
    <citation type="journal article" date="2018" name="Plant J.">
        <title>The Physcomitrella patens chromosome-scale assembly reveals moss genome structure and evolution.</title>
        <authorList>
            <person name="Lang D."/>
            <person name="Ullrich K.K."/>
            <person name="Murat F."/>
            <person name="Fuchs J."/>
            <person name="Jenkins J."/>
            <person name="Haas F.B."/>
            <person name="Piednoel M."/>
            <person name="Gundlach H."/>
            <person name="Van Bel M."/>
            <person name="Meyberg R."/>
            <person name="Vives C."/>
            <person name="Morata J."/>
            <person name="Symeonidi A."/>
            <person name="Hiss M."/>
            <person name="Muchero W."/>
            <person name="Kamisugi Y."/>
            <person name="Saleh O."/>
            <person name="Blanc G."/>
            <person name="Decker E.L."/>
            <person name="van Gessel N."/>
            <person name="Grimwood J."/>
            <person name="Hayes R.D."/>
            <person name="Graham S.W."/>
            <person name="Gunter L.E."/>
            <person name="McDaniel S.F."/>
            <person name="Hoernstein S.N.W."/>
            <person name="Larsson A."/>
            <person name="Li F.W."/>
            <person name="Perroud P.F."/>
            <person name="Phillips J."/>
            <person name="Ranjan P."/>
            <person name="Rokshar D.S."/>
            <person name="Rothfels C.J."/>
            <person name="Schneider L."/>
            <person name="Shu S."/>
            <person name="Stevenson D.W."/>
            <person name="Thummler F."/>
            <person name="Tillich M."/>
            <person name="Villarreal Aguilar J.C."/>
            <person name="Widiez T."/>
            <person name="Wong G.K."/>
            <person name="Wymore A."/>
            <person name="Zhang Y."/>
            <person name="Zimmer A.D."/>
            <person name="Quatrano R.S."/>
            <person name="Mayer K.F.X."/>
            <person name="Goodstein D."/>
            <person name="Casacuberta J.M."/>
            <person name="Vandepoele K."/>
            <person name="Reski R."/>
            <person name="Cuming A.C."/>
            <person name="Tuskan G.A."/>
            <person name="Maumus F."/>
            <person name="Salse J."/>
            <person name="Schmutz J."/>
            <person name="Rensing S.A."/>
        </authorList>
    </citation>
    <scope>NUCLEOTIDE SEQUENCE [LARGE SCALE GENOMIC DNA]</scope>
    <source>
        <strain evidence="2 3">cv. Gransden 2004</strain>
    </source>
</reference>
<proteinExistence type="predicted"/>
<dbReference type="AlphaFoldDB" id="A0A2K1K016"/>
<evidence type="ECO:0000313" key="1">
    <source>
        <dbReference type="EMBL" id="PNR47121.1"/>
    </source>
</evidence>
<accession>A0A2K1K016</accession>
<protein>
    <submittedName>
        <fullName evidence="1 2">Uncharacterized protein</fullName>
    </submittedName>
</protein>
<dbReference type="EMBL" id="ABEU02000010">
    <property type="protein sequence ID" value="PNR47121.1"/>
    <property type="molecule type" value="Genomic_DNA"/>
</dbReference>
<evidence type="ECO:0000313" key="3">
    <source>
        <dbReference type="Proteomes" id="UP000006727"/>
    </source>
</evidence>
<reference evidence="2" key="3">
    <citation type="submission" date="2020-12" db="UniProtKB">
        <authorList>
            <consortium name="EnsemblPlants"/>
        </authorList>
    </citation>
    <scope>IDENTIFICATION</scope>
</reference>
<evidence type="ECO:0000313" key="2">
    <source>
        <dbReference type="EnsemblPlants" id="PAC:32901194.CDS.1"/>
    </source>
</evidence>
<organism evidence="1">
    <name type="scientific">Physcomitrium patens</name>
    <name type="common">Spreading-leaved earth moss</name>
    <name type="synonym">Physcomitrella patens</name>
    <dbReference type="NCBI Taxonomy" id="3218"/>
    <lineage>
        <taxon>Eukaryota</taxon>
        <taxon>Viridiplantae</taxon>
        <taxon>Streptophyta</taxon>
        <taxon>Embryophyta</taxon>
        <taxon>Bryophyta</taxon>
        <taxon>Bryophytina</taxon>
        <taxon>Bryopsida</taxon>
        <taxon>Funariidae</taxon>
        <taxon>Funariales</taxon>
        <taxon>Funariaceae</taxon>
        <taxon>Physcomitrium</taxon>
    </lineage>
</organism>
<keyword evidence="3" id="KW-1185">Reference proteome</keyword>
<gene>
    <name evidence="1" type="ORF">PHYPA_014241</name>
</gene>
<dbReference type="EnsemblPlants" id="Pp3c10_22030V3.1">
    <property type="protein sequence ID" value="PAC:32901194.CDS.1"/>
    <property type="gene ID" value="Pp3c10_22030"/>
</dbReference>
<dbReference type="Proteomes" id="UP000006727">
    <property type="component" value="Chromosome 10"/>
</dbReference>